<organism evidence="2 3">
    <name type="scientific">Dendrobium nobile</name>
    <name type="common">Orchid</name>
    <dbReference type="NCBI Taxonomy" id="94219"/>
    <lineage>
        <taxon>Eukaryota</taxon>
        <taxon>Viridiplantae</taxon>
        <taxon>Streptophyta</taxon>
        <taxon>Embryophyta</taxon>
        <taxon>Tracheophyta</taxon>
        <taxon>Spermatophyta</taxon>
        <taxon>Magnoliopsida</taxon>
        <taxon>Liliopsida</taxon>
        <taxon>Asparagales</taxon>
        <taxon>Orchidaceae</taxon>
        <taxon>Epidendroideae</taxon>
        <taxon>Malaxideae</taxon>
        <taxon>Dendrobiinae</taxon>
        <taxon>Dendrobium</taxon>
    </lineage>
</organism>
<dbReference type="Proteomes" id="UP000829196">
    <property type="component" value="Unassembled WGS sequence"/>
</dbReference>
<comment type="caution">
    <text evidence="2">The sequence shown here is derived from an EMBL/GenBank/DDBJ whole genome shotgun (WGS) entry which is preliminary data.</text>
</comment>
<keyword evidence="1" id="KW-0812">Transmembrane</keyword>
<proteinExistence type="predicted"/>
<evidence type="ECO:0000313" key="2">
    <source>
        <dbReference type="EMBL" id="KAI0502569.1"/>
    </source>
</evidence>
<sequence length="105" mass="11798">MNKGKRDFIIIIIIFIASGIGLPSSYKNFASFVIIMIRNKFTTKSTKQKVGLMTIIQLALLEHKKNTGVFMNIASLLSENSRLDLTQGSMLATMIYIIQEVEVDK</sequence>
<keyword evidence="1" id="KW-0472">Membrane</keyword>
<keyword evidence="1" id="KW-1133">Transmembrane helix</keyword>
<dbReference type="EMBL" id="JAGYWB010000012">
    <property type="protein sequence ID" value="KAI0502569.1"/>
    <property type="molecule type" value="Genomic_DNA"/>
</dbReference>
<accession>A0A8T3B1J6</accession>
<feature type="transmembrane region" description="Helical" evidence="1">
    <location>
        <begin position="7"/>
        <end position="26"/>
    </location>
</feature>
<gene>
    <name evidence="2" type="ORF">KFK09_017523</name>
</gene>
<protein>
    <submittedName>
        <fullName evidence="2">Uncharacterized protein</fullName>
    </submittedName>
</protein>
<evidence type="ECO:0000313" key="3">
    <source>
        <dbReference type="Proteomes" id="UP000829196"/>
    </source>
</evidence>
<name>A0A8T3B1J6_DENNO</name>
<reference evidence="2" key="1">
    <citation type="journal article" date="2022" name="Front. Genet.">
        <title>Chromosome-Scale Assembly of the Dendrobium nobile Genome Provides Insights Into the Molecular Mechanism of the Biosynthesis of the Medicinal Active Ingredient of Dendrobium.</title>
        <authorList>
            <person name="Xu Q."/>
            <person name="Niu S.-C."/>
            <person name="Li K.-L."/>
            <person name="Zheng P.-J."/>
            <person name="Zhang X.-J."/>
            <person name="Jia Y."/>
            <person name="Liu Y."/>
            <person name="Niu Y.-X."/>
            <person name="Yu L.-H."/>
            <person name="Chen D.-F."/>
            <person name="Zhang G.-Q."/>
        </authorList>
    </citation>
    <scope>NUCLEOTIDE SEQUENCE</scope>
    <source>
        <tissue evidence="2">Leaf</tissue>
    </source>
</reference>
<keyword evidence="3" id="KW-1185">Reference proteome</keyword>
<dbReference type="AlphaFoldDB" id="A0A8T3B1J6"/>
<evidence type="ECO:0000256" key="1">
    <source>
        <dbReference type="SAM" id="Phobius"/>
    </source>
</evidence>